<evidence type="ECO:0000259" key="2">
    <source>
        <dbReference type="Pfam" id="PF05193"/>
    </source>
</evidence>
<dbReference type="PANTHER" id="PTHR11851:SF134">
    <property type="entry name" value="ZINC-DEPENDENT PROTEASE"/>
    <property type="match status" value="1"/>
</dbReference>
<evidence type="ECO:0000259" key="1">
    <source>
        <dbReference type="Pfam" id="PF00675"/>
    </source>
</evidence>
<dbReference type="Pfam" id="PF05193">
    <property type="entry name" value="Peptidase_M16_C"/>
    <property type="match status" value="1"/>
</dbReference>
<dbReference type="RefSeq" id="WP_003617243.1">
    <property type="nucleotide sequence ID" value="NZ_BJLO01000030.1"/>
</dbReference>
<protein>
    <submittedName>
        <fullName evidence="3">Insulinase family protein</fullName>
    </submittedName>
</protein>
<dbReference type="Gene3D" id="3.30.830.10">
    <property type="entry name" value="Metalloenzyme, LuxS/M16 peptidase-like"/>
    <property type="match status" value="2"/>
</dbReference>
<dbReference type="AlphaFoldDB" id="A0A1L3JX09"/>
<feature type="domain" description="Peptidase M16 C-terminal" evidence="2">
    <location>
        <begin position="163"/>
        <end position="325"/>
    </location>
</feature>
<dbReference type="GO" id="GO:0046872">
    <property type="term" value="F:metal ion binding"/>
    <property type="evidence" value="ECO:0007669"/>
    <property type="project" value="InterPro"/>
</dbReference>
<accession>A0A1L3JX09</accession>
<organism evidence="3">
    <name type="scientific">Lactobacillus delbrueckii subsp. lactis</name>
    <dbReference type="NCBI Taxonomy" id="29397"/>
    <lineage>
        <taxon>Bacteria</taxon>
        <taxon>Bacillati</taxon>
        <taxon>Bacillota</taxon>
        <taxon>Bacilli</taxon>
        <taxon>Lactobacillales</taxon>
        <taxon>Lactobacillaceae</taxon>
        <taxon>Lactobacillus</taxon>
    </lineage>
</organism>
<dbReference type="Pfam" id="PF00675">
    <property type="entry name" value="Peptidase_M16"/>
    <property type="match status" value="1"/>
</dbReference>
<feature type="domain" description="Peptidase M16 N-terminal" evidence="1">
    <location>
        <begin position="31"/>
        <end position="157"/>
    </location>
</feature>
<evidence type="ECO:0000313" key="3">
    <source>
        <dbReference type="EMBL" id="AZA16524.1"/>
    </source>
</evidence>
<dbReference type="InterPro" id="IPR007863">
    <property type="entry name" value="Peptidase_M16_C"/>
</dbReference>
<dbReference type="EMBL" id="CP031023">
    <property type="protein sequence ID" value="AZA16524.1"/>
    <property type="molecule type" value="Genomic_DNA"/>
</dbReference>
<name>A0A1L3JX09_LACDL</name>
<dbReference type="PANTHER" id="PTHR11851">
    <property type="entry name" value="METALLOPROTEASE"/>
    <property type="match status" value="1"/>
</dbReference>
<dbReference type="InterPro" id="IPR011249">
    <property type="entry name" value="Metalloenz_LuxS/M16"/>
</dbReference>
<dbReference type="InterPro" id="IPR050361">
    <property type="entry name" value="MPP/UQCRC_Complex"/>
</dbReference>
<dbReference type="InterPro" id="IPR011765">
    <property type="entry name" value="Pept_M16_N"/>
</dbReference>
<reference evidence="3" key="1">
    <citation type="submission" date="2018-07" db="EMBL/GenBank/DDBJ databases">
        <authorList>
            <person name="Somerville V."/>
        </authorList>
    </citation>
    <scope>NUCLEOTIDE SEQUENCE</scope>
    <source>
        <strain evidence="3">NWC_2_2</strain>
    </source>
</reference>
<sequence length="417" mass="46752">MIKPEIIRKDFPSGFKAQVIRRKGFNQRFFGIIVDFGSADPQPVPGLAHFLEHKLFAAEEGDLSLEFEKMGASVNAFTSFNETMYYASGVKNVGPMIDLLFKLVGQPYFTDENVAKEIPIIQQELAMYQDEPDWILGDRLLRGIYGDCNLSIDVAGTKESIASVTKEKLQAAYDENYVAARMSFVACGDFTDNQVKSILRQAMKLSDQYLRPGKPQKEADLVPFLPSGQDWNLIGGEVPLFMAAIPLPNFKKVLASRDMSQILLEIMLESKLGAASHWFASARQAGLVSQPLQISVTYTRQGAYAALLGMSPEAEELLDQIKAELAPDKLFSKKQEMEMRQLFEIHKRSWLAQTVRSLDNLSGFAVEMAEESLGEEDLFANVEQMQAMNFADYRAYCQELFKGASINTARLLEEDDQ</sequence>
<proteinExistence type="predicted"/>
<gene>
    <name evidence="3" type="ORF">DQL93_08510</name>
</gene>
<dbReference type="OrthoDB" id="9811314at2"/>
<dbReference type="SUPFAM" id="SSF63411">
    <property type="entry name" value="LuxS/MPP-like metallohydrolase"/>
    <property type="match status" value="1"/>
</dbReference>